<sequence>MYAAEFTTNADQHYCEYANCFSGHPGTVPAITYIEHKDPSKPGKWLCEKCSRYQRSKFTTKKISDAVIPNTSKHGFSQSEYDGAAVHKQTAEAQCGKSQLPVRAVGLSVSCGMPPPAFIQVPFTRGTPQQIINLFLHPTGLQLLAPQTFTMQIH</sequence>
<proteinExistence type="predicted"/>
<gene>
    <name evidence="1" type="ORF">F5147DRAFT_659414</name>
</gene>
<reference evidence="1" key="1">
    <citation type="journal article" date="2020" name="New Phytol.">
        <title>Comparative genomics reveals dynamic genome evolution in host specialist ectomycorrhizal fungi.</title>
        <authorList>
            <person name="Lofgren L.A."/>
            <person name="Nguyen N.H."/>
            <person name="Vilgalys R."/>
            <person name="Ruytinx J."/>
            <person name="Liao H.L."/>
            <person name="Branco S."/>
            <person name="Kuo A."/>
            <person name="LaButti K."/>
            <person name="Lipzen A."/>
            <person name="Andreopoulos W."/>
            <person name="Pangilinan J."/>
            <person name="Riley R."/>
            <person name="Hundley H."/>
            <person name="Na H."/>
            <person name="Barry K."/>
            <person name="Grigoriev I.V."/>
            <person name="Stajich J.E."/>
            <person name="Kennedy P.G."/>
        </authorList>
    </citation>
    <scope>NUCLEOTIDE SEQUENCE</scope>
    <source>
        <strain evidence="1">FC423</strain>
    </source>
</reference>
<comment type="caution">
    <text evidence="1">The sequence shown here is derived from an EMBL/GenBank/DDBJ whole genome shotgun (WGS) entry which is preliminary data.</text>
</comment>
<dbReference type="GeneID" id="64696846"/>
<evidence type="ECO:0000313" key="2">
    <source>
        <dbReference type="Proteomes" id="UP000823399"/>
    </source>
</evidence>
<keyword evidence="2" id="KW-1185">Reference proteome</keyword>
<dbReference type="AlphaFoldDB" id="A0A9P7ESK1"/>
<evidence type="ECO:0000313" key="1">
    <source>
        <dbReference type="EMBL" id="KAG2085702.1"/>
    </source>
</evidence>
<dbReference type="EMBL" id="JABBWM010000163">
    <property type="protein sequence ID" value="KAG2085702.1"/>
    <property type="molecule type" value="Genomic_DNA"/>
</dbReference>
<dbReference type="RefSeq" id="XP_041284722.1">
    <property type="nucleotide sequence ID" value="XM_041434587.1"/>
</dbReference>
<name>A0A9P7ESK1_9AGAM</name>
<accession>A0A9P7ESK1</accession>
<dbReference type="Proteomes" id="UP000823399">
    <property type="component" value="Unassembled WGS sequence"/>
</dbReference>
<protein>
    <submittedName>
        <fullName evidence="1">Uncharacterized protein</fullName>
    </submittedName>
</protein>
<organism evidence="1 2">
    <name type="scientific">Suillus discolor</name>
    <dbReference type="NCBI Taxonomy" id="1912936"/>
    <lineage>
        <taxon>Eukaryota</taxon>
        <taxon>Fungi</taxon>
        <taxon>Dikarya</taxon>
        <taxon>Basidiomycota</taxon>
        <taxon>Agaricomycotina</taxon>
        <taxon>Agaricomycetes</taxon>
        <taxon>Agaricomycetidae</taxon>
        <taxon>Boletales</taxon>
        <taxon>Suillineae</taxon>
        <taxon>Suillaceae</taxon>
        <taxon>Suillus</taxon>
    </lineage>
</organism>